<dbReference type="InterPro" id="IPR011991">
    <property type="entry name" value="ArsR-like_HTH"/>
</dbReference>
<dbReference type="GO" id="GO:0043565">
    <property type="term" value="F:sequence-specific DNA binding"/>
    <property type="evidence" value="ECO:0007669"/>
    <property type="project" value="InterPro"/>
</dbReference>
<keyword evidence="6" id="KW-1185">Reference proteome</keyword>
<dbReference type="PANTHER" id="PTHR30154">
    <property type="entry name" value="LEUCINE-RESPONSIVE REGULATORY PROTEIN"/>
    <property type="match status" value="1"/>
</dbReference>
<accession>A0A4Q6XPB9</accession>
<dbReference type="GO" id="GO:0006355">
    <property type="term" value="P:regulation of DNA-templated transcription"/>
    <property type="evidence" value="ECO:0007669"/>
    <property type="project" value="UniProtKB-ARBA"/>
</dbReference>
<dbReference type="InterPro" id="IPR019888">
    <property type="entry name" value="Tscrpt_reg_AsnC-like"/>
</dbReference>
<dbReference type="PROSITE" id="PS50956">
    <property type="entry name" value="HTH_ASNC_2"/>
    <property type="match status" value="1"/>
</dbReference>
<protein>
    <submittedName>
        <fullName evidence="5">Lrp/AsnC family transcriptional regulator</fullName>
    </submittedName>
</protein>
<dbReference type="InterPro" id="IPR036390">
    <property type="entry name" value="WH_DNA-bd_sf"/>
</dbReference>
<dbReference type="GO" id="GO:0043200">
    <property type="term" value="P:response to amino acid"/>
    <property type="evidence" value="ECO:0007669"/>
    <property type="project" value="TreeGrafter"/>
</dbReference>
<dbReference type="PRINTS" id="PR00033">
    <property type="entry name" value="HTHASNC"/>
</dbReference>
<dbReference type="CDD" id="cd00090">
    <property type="entry name" value="HTH_ARSR"/>
    <property type="match status" value="1"/>
</dbReference>
<evidence type="ECO:0000313" key="5">
    <source>
        <dbReference type="EMBL" id="RZF59174.1"/>
    </source>
</evidence>
<keyword evidence="1" id="KW-0805">Transcription regulation</keyword>
<evidence type="ECO:0000259" key="4">
    <source>
        <dbReference type="PROSITE" id="PS50956"/>
    </source>
</evidence>
<reference evidence="5 6" key="1">
    <citation type="submission" date="2019-02" db="EMBL/GenBank/DDBJ databases">
        <authorList>
            <person name="Li Y."/>
        </authorList>
    </citation>
    <scope>NUCLEOTIDE SEQUENCE [LARGE SCALE GENOMIC DNA]</scope>
    <source>
        <strain evidence="5 6">3-7</strain>
    </source>
</reference>
<evidence type="ECO:0000313" key="6">
    <source>
        <dbReference type="Proteomes" id="UP000292085"/>
    </source>
</evidence>
<dbReference type="InterPro" id="IPR011008">
    <property type="entry name" value="Dimeric_a/b-barrel"/>
</dbReference>
<dbReference type="PANTHER" id="PTHR30154:SF17">
    <property type="entry name" value="DNA-BINDING TRANSCRIPTIONAL ACTIVATOR DECR"/>
    <property type="match status" value="1"/>
</dbReference>
<evidence type="ECO:0000256" key="3">
    <source>
        <dbReference type="ARBA" id="ARBA00023163"/>
    </source>
</evidence>
<dbReference type="SUPFAM" id="SSF54909">
    <property type="entry name" value="Dimeric alpha+beta barrel"/>
    <property type="match status" value="1"/>
</dbReference>
<dbReference type="Gene3D" id="3.30.70.920">
    <property type="match status" value="1"/>
</dbReference>
<comment type="caution">
    <text evidence="5">The sequence shown here is derived from an EMBL/GenBank/DDBJ whole genome shotgun (WGS) entry which is preliminary data.</text>
</comment>
<sequence length="150" mass="16776">MDDTDRRILRIAQAYPDLPIAELAEKVGLSHTPCWRRMKKLEADGVIGGRALLLDAKLLGLVVNVFANVRLRQHDEETLDALEQAVCLHPEIVESFSMSGTSDYMLRVVSKSIEDYERFLKKVLLHLPGVSSINSSFALKTVKMTTVLPV</sequence>
<dbReference type="SMART" id="SM00344">
    <property type="entry name" value="HTH_ASNC"/>
    <property type="match status" value="1"/>
</dbReference>
<dbReference type="Gene3D" id="1.10.10.10">
    <property type="entry name" value="Winged helix-like DNA-binding domain superfamily/Winged helix DNA-binding domain"/>
    <property type="match status" value="1"/>
</dbReference>
<dbReference type="GO" id="GO:0005829">
    <property type="term" value="C:cytosol"/>
    <property type="evidence" value="ECO:0007669"/>
    <property type="project" value="TreeGrafter"/>
</dbReference>
<dbReference type="Pfam" id="PF01037">
    <property type="entry name" value="AsnC_trans_reg"/>
    <property type="match status" value="1"/>
</dbReference>
<proteinExistence type="predicted"/>
<organism evidence="5 6">
    <name type="scientific">Sphingomonas populi</name>
    <dbReference type="NCBI Taxonomy" id="2484750"/>
    <lineage>
        <taxon>Bacteria</taxon>
        <taxon>Pseudomonadati</taxon>
        <taxon>Pseudomonadota</taxon>
        <taxon>Alphaproteobacteria</taxon>
        <taxon>Sphingomonadales</taxon>
        <taxon>Sphingomonadaceae</taxon>
        <taxon>Sphingomonas</taxon>
    </lineage>
</organism>
<dbReference type="Pfam" id="PF13412">
    <property type="entry name" value="HTH_24"/>
    <property type="match status" value="1"/>
</dbReference>
<feature type="domain" description="HTH asnC-type" evidence="4">
    <location>
        <begin position="1"/>
        <end position="62"/>
    </location>
</feature>
<dbReference type="InterPro" id="IPR019887">
    <property type="entry name" value="Tscrpt_reg_AsnC/Lrp_C"/>
</dbReference>
<keyword evidence="3" id="KW-0804">Transcription</keyword>
<name>A0A4Q6XPB9_9SPHN</name>
<dbReference type="AlphaFoldDB" id="A0A4Q6XPB9"/>
<evidence type="ECO:0000256" key="1">
    <source>
        <dbReference type="ARBA" id="ARBA00023015"/>
    </source>
</evidence>
<dbReference type="RefSeq" id="WP_130160431.1">
    <property type="nucleotide sequence ID" value="NZ_SGIS01000078.1"/>
</dbReference>
<gene>
    <name evidence="5" type="ORF">EWE75_23185</name>
</gene>
<dbReference type="InterPro" id="IPR036388">
    <property type="entry name" value="WH-like_DNA-bd_sf"/>
</dbReference>
<dbReference type="EMBL" id="SGIS01000078">
    <property type="protein sequence ID" value="RZF59174.1"/>
    <property type="molecule type" value="Genomic_DNA"/>
</dbReference>
<dbReference type="SUPFAM" id="SSF46785">
    <property type="entry name" value="Winged helix' DNA-binding domain"/>
    <property type="match status" value="1"/>
</dbReference>
<evidence type="ECO:0000256" key="2">
    <source>
        <dbReference type="ARBA" id="ARBA00023125"/>
    </source>
</evidence>
<keyword evidence="2" id="KW-0238">DNA-binding</keyword>
<dbReference type="OrthoDB" id="9813313at2"/>
<dbReference type="Proteomes" id="UP000292085">
    <property type="component" value="Unassembled WGS sequence"/>
</dbReference>
<dbReference type="InterPro" id="IPR000485">
    <property type="entry name" value="AsnC-type_HTH_dom"/>
</dbReference>